<name>A0A3N2DY46_9GAMM</name>
<dbReference type="SUPFAM" id="SSF158472">
    <property type="entry name" value="HAMP domain-like"/>
    <property type="match status" value="1"/>
</dbReference>
<feature type="domain" description="Guanylate cyclase" evidence="2">
    <location>
        <begin position="262"/>
        <end position="394"/>
    </location>
</feature>
<dbReference type="RefSeq" id="WP_123710735.1">
    <property type="nucleotide sequence ID" value="NZ_RKHR01000003.1"/>
</dbReference>
<dbReference type="AlphaFoldDB" id="A0A3N2DY46"/>
<keyword evidence="1" id="KW-0472">Membrane</keyword>
<dbReference type="Pfam" id="PF00672">
    <property type="entry name" value="HAMP"/>
    <property type="match status" value="1"/>
</dbReference>
<dbReference type="PANTHER" id="PTHR43081:SF1">
    <property type="entry name" value="ADENYLATE CYCLASE, TERMINAL-DIFFERENTIATION SPECIFIC"/>
    <property type="match status" value="1"/>
</dbReference>
<dbReference type="Proteomes" id="UP000275394">
    <property type="component" value="Unassembled WGS sequence"/>
</dbReference>
<dbReference type="OrthoDB" id="9806704at2"/>
<dbReference type="CDD" id="cd07302">
    <property type="entry name" value="CHD"/>
    <property type="match status" value="1"/>
</dbReference>
<dbReference type="Gene3D" id="6.10.340.10">
    <property type="match status" value="1"/>
</dbReference>
<dbReference type="Gene3D" id="3.30.70.1230">
    <property type="entry name" value="Nucleotide cyclase"/>
    <property type="match status" value="1"/>
</dbReference>
<dbReference type="InterPro" id="IPR029787">
    <property type="entry name" value="Nucleotide_cyclase"/>
</dbReference>
<dbReference type="SMART" id="SM00304">
    <property type="entry name" value="HAMP"/>
    <property type="match status" value="1"/>
</dbReference>
<dbReference type="GO" id="GO:0004016">
    <property type="term" value="F:adenylate cyclase activity"/>
    <property type="evidence" value="ECO:0007669"/>
    <property type="project" value="UniProtKB-ARBA"/>
</dbReference>
<dbReference type="CDD" id="cd06225">
    <property type="entry name" value="HAMP"/>
    <property type="match status" value="1"/>
</dbReference>
<keyword evidence="1" id="KW-1133">Transmembrane helix</keyword>
<keyword evidence="1" id="KW-0812">Transmembrane</keyword>
<dbReference type="PANTHER" id="PTHR43081">
    <property type="entry name" value="ADENYLATE CYCLASE, TERMINAL-DIFFERENTIATION SPECIFIC-RELATED"/>
    <property type="match status" value="1"/>
</dbReference>
<dbReference type="InterPro" id="IPR003660">
    <property type="entry name" value="HAMP_dom"/>
</dbReference>
<dbReference type="GO" id="GO:0016020">
    <property type="term" value="C:membrane"/>
    <property type="evidence" value="ECO:0007669"/>
    <property type="project" value="InterPro"/>
</dbReference>
<dbReference type="PROSITE" id="PS50125">
    <property type="entry name" value="GUANYLATE_CYCLASE_2"/>
    <property type="match status" value="1"/>
</dbReference>
<feature type="transmembrane region" description="Helical" evidence="1">
    <location>
        <begin position="15"/>
        <end position="35"/>
    </location>
</feature>
<feature type="transmembrane region" description="Helical" evidence="1">
    <location>
        <begin position="150"/>
        <end position="172"/>
    </location>
</feature>
<dbReference type="PROSITE" id="PS50885">
    <property type="entry name" value="HAMP"/>
    <property type="match status" value="1"/>
</dbReference>
<dbReference type="InterPro" id="IPR050697">
    <property type="entry name" value="Adenylyl/Guanylyl_Cyclase_3/4"/>
</dbReference>
<dbReference type="SUPFAM" id="SSF55073">
    <property type="entry name" value="Nucleotide cyclase"/>
    <property type="match status" value="1"/>
</dbReference>
<sequence>MASDVNRKLSLGVKLALLIAVLTIGGVSVFGITVLNKQNQLQDEQLQDLGGALVAQVASAATEPLFTGDNMSLQLQVEQSTHQGKIKAIEIVSSDGTIVVSAGDHEALLRAASSGSMYYFVTDVVFRQISGGRVALLLDHNEMAKTYKHLLKLILGVGAGLSVLAVIGALLIGRRINKPFAELLYAAKQVGSGNYKSAVVEEDRRQDEVGQLLHAISDMGQGLYQKEQVEAMLAGFVNQDIAKRVIAEAEEIRIKGERVEATVLFADIVGFTSMSEGLTPEQVADLLNEYFSYFTHCSDLYFGTVDKFIGDCAMVVFGAPKPNADHQFQALACAVLMQKLTKVLNRRREACQLPAVSLRIGINSGPMLAGVLGSEKKMEYTVVGDSVNLASRLCGEAEGGQIIITEDFERALERPERAMLSYYKKINIRGKSLPVQTYVVDDVISEYKLTMDSLIDDLMTSKTSLT</sequence>
<evidence type="ECO:0000256" key="1">
    <source>
        <dbReference type="SAM" id="Phobius"/>
    </source>
</evidence>
<reference evidence="4 5" key="1">
    <citation type="submission" date="2018-11" db="EMBL/GenBank/DDBJ databases">
        <title>Genomic Encyclopedia of Type Strains, Phase IV (KMG-IV): sequencing the most valuable type-strain genomes for metagenomic binning, comparative biology and taxonomic classification.</title>
        <authorList>
            <person name="Goeker M."/>
        </authorList>
    </citation>
    <scope>NUCLEOTIDE SEQUENCE [LARGE SCALE GENOMIC DNA]</scope>
    <source>
        <strain evidence="4 5">DSM 100316</strain>
    </source>
</reference>
<dbReference type="InterPro" id="IPR001054">
    <property type="entry name" value="A/G_cyclase"/>
</dbReference>
<dbReference type="SMART" id="SM00044">
    <property type="entry name" value="CYCc"/>
    <property type="match status" value="1"/>
</dbReference>
<gene>
    <name evidence="4" type="ORF">EDC56_0274</name>
</gene>
<proteinExistence type="predicted"/>
<dbReference type="GO" id="GO:0035556">
    <property type="term" value="P:intracellular signal transduction"/>
    <property type="evidence" value="ECO:0007669"/>
    <property type="project" value="InterPro"/>
</dbReference>
<dbReference type="EMBL" id="RKHR01000003">
    <property type="protein sequence ID" value="ROS04761.1"/>
    <property type="molecule type" value="Genomic_DNA"/>
</dbReference>
<feature type="domain" description="HAMP" evidence="3">
    <location>
        <begin position="174"/>
        <end position="228"/>
    </location>
</feature>
<dbReference type="GO" id="GO:0009190">
    <property type="term" value="P:cyclic nucleotide biosynthetic process"/>
    <property type="evidence" value="ECO:0007669"/>
    <property type="project" value="InterPro"/>
</dbReference>
<evidence type="ECO:0000259" key="3">
    <source>
        <dbReference type="PROSITE" id="PS50885"/>
    </source>
</evidence>
<dbReference type="Pfam" id="PF00211">
    <property type="entry name" value="Guanylate_cyc"/>
    <property type="match status" value="1"/>
</dbReference>
<protein>
    <submittedName>
        <fullName evidence="4">Adenylate cyclase</fullName>
    </submittedName>
</protein>
<evidence type="ECO:0000313" key="4">
    <source>
        <dbReference type="EMBL" id="ROS04761.1"/>
    </source>
</evidence>
<evidence type="ECO:0000313" key="5">
    <source>
        <dbReference type="Proteomes" id="UP000275394"/>
    </source>
</evidence>
<organism evidence="4 5">
    <name type="scientific">Sinobacterium caligoides</name>
    <dbReference type="NCBI Taxonomy" id="933926"/>
    <lineage>
        <taxon>Bacteria</taxon>
        <taxon>Pseudomonadati</taxon>
        <taxon>Pseudomonadota</taxon>
        <taxon>Gammaproteobacteria</taxon>
        <taxon>Cellvibrionales</taxon>
        <taxon>Spongiibacteraceae</taxon>
        <taxon>Sinobacterium</taxon>
    </lineage>
</organism>
<accession>A0A3N2DY46</accession>
<keyword evidence="5" id="KW-1185">Reference proteome</keyword>
<evidence type="ECO:0000259" key="2">
    <source>
        <dbReference type="PROSITE" id="PS50125"/>
    </source>
</evidence>
<comment type="caution">
    <text evidence="4">The sequence shown here is derived from an EMBL/GenBank/DDBJ whole genome shotgun (WGS) entry which is preliminary data.</text>
</comment>